<dbReference type="OrthoDB" id="393077at2"/>
<accession>A0A449B9G0</accession>
<name>A0A449B9G0_9BACT</name>
<organism evidence="3 4">
    <name type="scientific">Mycoplasmopsis columbinasalis</name>
    <dbReference type="NCBI Taxonomy" id="114880"/>
    <lineage>
        <taxon>Bacteria</taxon>
        <taxon>Bacillati</taxon>
        <taxon>Mycoplasmatota</taxon>
        <taxon>Mycoplasmoidales</taxon>
        <taxon>Metamycoplasmataceae</taxon>
        <taxon>Mycoplasmopsis</taxon>
    </lineage>
</organism>
<dbReference type="AlphaFoldDB" id="A0A449B9G0"/>
<feature type="compositionally biased region" description="Low complexity" evidence="1">
    <location>
        <begin position="39"/>
        <end position="53"/>
    </location>
</feature>
<dbReference type="RefSeq" id="WP_129622684.1">
    <property type="nucleotide sequence ID" value="NZ_LR215043.1"/>
</dbReference>
<gene>
    <name evidence="3" type="ORF">NCTC10184_00031</name>
</gene>
<keyword evidence="4" id="KW-1185">Reference proteome</keyword>
<dbReference type="KEGG" id="mcob:NCTC10184_00031"/>
<keyword evidence="2" id="KW-0732">Signal</keyword>
<evidence type="ECO:0000256" key="1">
    <source>
        <dbReference type="SAM" id="MobiDB-lite"/>
    </source>
</evidence>
<proteinExistence type="predicted"/>
<feature type="chain" id="PRO_5019479407" description="Lipoprotein associated domain" evidence="2">
    <location>
        <begin position="27"/>
        <end position="1275"/>
    </location>
</feature>
<sequence length="1275" mass="144741">MSKLKKLALVFASSLLATSIPMSVLSCTSETHTQTTPISDGTSSTGAAATTADTEQENFGTKIDNIIDGTNVFLDTNFDKTGTNLTEFINNNKDLTDKFILKTDSNTNTESTETKPTKPVQTFTQQYPDLIIKYEILSADVNAGILEVNVIFSSRKKNSLVKVKKFIIKGFNVYKNTDSTNQNQDHTSSTTKETQNEDAQTNKDITEAGFAKYYALNKENIQFVYEDENAGFASQYWGANQKLDLTKIKIYEVTTDPKTKAETKVNLREKFSTLNFIFSQKPSPKNLIVNDEYGFINGLVLTVTKKNNTGQSQKSVYINDFNLSGFNSLTSLKNAITTENLKYIFENLADSNLIFKTNSQHFSEYAALNFSALKQKIESSSQANIFDFKVIIFDDRQSLVKKFNFLELVDKNVNLTYTLTGDKENILKVRVTATAVQDSTITYSKIFDLQPLSKFPSSQNFLNNLINNFDEIGFSADATAKLNQLPSQLTDEDLADLSIWSNVFDFQKRMHKISLTSFKEPSFKVELKILPESANVQQGTIDVNLTLVSVLNSSVKASKNFKIYGFYRQLSESDLSKIIENFDNNLTITSVDDALAQKFDNVSKVFKSLPSEIDLQQLNFSVANFDNSPLPNDVEIEYLNSQAVKEDAAGQILVPVKFSSKVNPQVTKTKTFALKAFVNNIESQTELQQKIDSLGKLIIQQNSINQQKPPKLSELANDLNFLENAQVYANAKNVRELIPGISTVEFKLLEETEQRYDNLRGEAYFNVIFKTTNKNKIEITYTKKAKFISPYKDVTEDQLREYFNIPNLRVAYVGILGENKTAFTSETVKNSDFVLIFQENEKDFAPQFLKEKYPNLRISYEIVPESDDADTVNQNIINVKVILSNYNDDTVKVSKIFPLNLKLPDTQTLESVFNKNTVSLVFAHPSYLLKQIKPSELKKKQVFWNGLILVDAEDLDISQTENWTHFLARSRDVFFAKLFNSRWPFIQRKISFENENDETGTIDVIFTITSFAGKDPDRELGSITKKITLTGLKQTIETDNALKNYVENNEFILTADIPFFQEQLASNFDSDLLNFSSLNLERKISLVNFDQNFNLVRNYFSLEEDFLGAEDDKKFLIKYEPSETNCYNDETGTLNLKVTFLNAETKQEIVSKIIPWHGFWRKETPESLAAYFDVVDNKTLKLYYRGKKQNFADLNQIDFSLLTLSVAQVSSSDSTMALNLAPADVLMKFVEINIVPFLEEGENNQKILKAKVTLTSKINPQVSYTKNLIVNFWER</sequence>
<reference evidence="3 4" key="1">
    <citation type="submission" date="2019-01" db="EMBL/GenBank/DDBJ databases">
        <authorList>
            <consortium name="Pathogen Informatics"/>
        </authorList>
    </citation>
    <scope>NUCLEOTIDE SEQUENCE [LARGE SCALE GENOMIC DNA]</scope>
    <source>
        <strain evidence="3 4">NCTC10184</strain>
    </source>
</reference>
<dbReference type="PROSITE" id="PS51257">
    <property type="entry name" value="PROKAR_LIPOPROTEIN"/>
    <property type="match status" value="1"/>
</dbReference>
<evidence type="ECO:0008006" key="5">
    <source>
        <dbReference type="Google" id="ProtNLM"/>
    </source>
</evidence>
<feature type="region of interest" description="Disordered" evidence="1">
    <location>
        <begin position="178"/>
        <end position="202"/>
    </location>
</feature>
<dbReference type="Proteomes" id="UP000290876">
    <property type="component" value="Chromosome"/>
</dbReference>
<feature type="compositionally biased region" description="Polar residues" evidence="1">
    <location>
        <begin position="178"/>
        <end position="199"/>
    </location>
</feature>
<feature type="region of interest" description="Disordered" evidence="1">
    <location>
        <begin position="32"/>
        <end position="54"/>
    </location>
</feature>
<protein>
    <recommendedName>
        <fullName evidence="5">Lipoprotein associated domain</fullName>
    </recommendedName>
</protein>
<dbReference type="EMBL" id="LR215043">
    <property type="protein sequence ID" value="VEU77819.1"/>
    <property type="molecule type" value="Genomic_DNA"/>
</dbReference>
<evidence type="ECO:0000313" key="4">
    <source>
        <dbReference type="Proteomes" id="UP000290876"/>
    </source>
</evidence>
<evidence type="ECO:0000313" key="3">
    <source>
        <dbReference type="EMBL" id="VEU77819.1"/>
    </source>
</evidence>
<feature type="signal peptide" evidence="2">
    <location>
        <begin position="1"/>
        <end position="26"/>
    </location>
</feature>
<evidence type="ECO:0000256" key="2">
    <source>
        <dbReference type="SAM" id="SignalP"/>
    </source>
</evidence>